<gene>
    <name evidence="3" type="ORF">BaRGS_00012068</name>
</gene>
<keyword evidence="4" id="KW-1185">Reference proteome</keyword>
<name>A0ABD0LAR3_9CAEN</name>
<comment type="caution">
    <text evidence="3">The sequence shown here is derived from an EMBL/GenBank/DDBJ whole genome shotgun (WGS) entry which is preliminary data.</text>
</comment>
<protein>
    <submittedName>
        <fullName evidence="3">Uncharacterized protein</fullName>
    </submittedName>
</protein>
<proteinExistence type="predicted"/>
<feature type="non-terminal residue" evidence="3">
    <location>
        <position position="94"/>
    </location>
</feature>
<organism evidence="3 4">
    <name type="scientific">Batillaria attramentaria</name>
    <dbReference type="NCBI Taxonomy" id="370345"/>
    <lineage>
        <taxon>Eukaryota</taxon>
        <taxon>Metazoa</taxon>
        <taxon>Spiralia</taxon>
        <taxon>Lophotrochozoa</taxon>
        <taxon>Mollusca</taxon>
        <taxon>Gastropoda</taxon>
        <taxon>Caenogastropoda</taxon>
        <taxon>Sorbeoconcha</taxon>
        <taxon>Cerithioidea</taxon>
        <taxon>Batillariidae</taxon>
        <taxon>Batillaria</taxon>
    </lineage>
</organism>
<evidence type="ECO:0000256" key="1">
    <source>
        <dbReference type="SAM" id="MobiDB-lite"/>
    </source>
</evidence>
<evidence type="ECO:0000313" key="3">
    <source>
        <dbReference type="EMBL" id="KAK7496661.1"/>
    </source>
</evidence>
<feature type="transmembrane region" description="Helical" evidence="2">
    <location>
        <begin position="58"/>
        <end position="77"/>
    </location>
</feature>
<feature type="region of interest" description="Disordered" evidence="1">
    <location>
        <begin position="1"/>
        <end position="44"/>
    </location>
</feature>
<keyword evidence="2" id="KW-0472">Membrane</keyword>
<evidence type="ECO:0000256" key="2">
    <source>
        <dbReference type="SAM" id="Phobius"/>
    </source>
</evidence>
<dbReference type="Proteomes" id="UP001519460">
    <property type="component" value="Unassembled WGS sequence"/>
</dbReference>
<reference evidence="3 4" key="1">
    <citation type="journal article" date="2023" name="Sci. Data">
        <title>Genome assembly of the Korean intertidal mud-creeper Batillaria attramentaria.</title>
        <authorList>
            <person name="Patra A.K."/>
            <person name="Ho P.T."/>
            <person name="Jun S."/>
            <person name="Lee S.J."/>
            <person name="Kim Y."/>
            <person name="Won Y.J."/>
        </authorList>
    </citation>
    <scope>NUCLEOTIDE SEQUENCE [LARGE SCALE GENOMIC DNA]</scope>
    <source>
        <strain evidence="3">Wonlab-2016</strain>
    </source>
</reference>
<evidence type="ECO:0000313" key="4">
    <source>
        <dbReference type="Proteomes" id="UP001519460"/>
    </source>
</evidence>
<keyword evidence="2" id="KW-0812">Transmembrane</keyword>
<accession>A0ABD0LAR3</accession>
<sequence length="94" mass="11202">MAEELQLSPLQNENRNLEHNSNNIEPVPSTSRGHRQCEDPGNEDINVKGYHKYDRRTAMTYILFDLAFIIFDISWLFDLMQIPESYRTEFFYVQ</sequence>
<keyword evidence="2" id="KW-1133">Transmembrane helix</keyword>
<dbReference type="AlphaFoldDB" id="A0ABD0LAR3"/>
<dbReference type="EMBL" id="JACVVK020000065">
    <property type="protein sequence ID" value="KAK7496661.1"/>
    <property type="molecule type" value="Genomic_DNA"/>
</dbReference>